<name>A0AAW2ZFT4_9EUKA</name>
<keyword evidence="3" id="KW-1185">Reference proteome</keyword>
<dbReference type="Pfam" id="PF10358">
    <property type="entry name" value="NT-C2"/>
    <property type="match status" value="1"/>
</dbReference>
<organism evidence="2 3">
    <name type="scientific">Acrasis kona</name>
    <dbReference type="NCBI Taxonomy" id="1008807"/>
    <lineage>
        <taxon>Eukaryota</taxon>
        <taxon>Discoba</taxon>
        <taxon>Heterolobosea</taxon>
        <taxon>Tetramitia</taxon>
        <taxon>Eutetramitia</taxon>
        <taxon>Acrasidae</taxon>
        <taxon>Acrasis</taxon>
    </lineage>
</organism>
<evidence type="ECO:0000259" key="1">
    <source>
        <dbReference type="PROSITE" id="PS51840"/>
    </source>
</evidence>
<dbReference type="PANTHER" id="PTHR21456">
    <property type="entry name" value="FAMILY WITH SEQUENCE SIMILARITY 102"/>
    <property type="match status" value="1"/>
</dbReference>
<comment type="caution">
    <text evidence="2">The sequence shown here is derived from an EMBL/GenBank/DDBJ whole genome shotgun (WGS) entry which is preliminary data.</text>
</comment>
<dbReference type="InterPro" id="IPR039931">
    <property type="entry name" value="EEIG1/2-like"/>
</dbReference>
<dbReference type="EMBL" id="JAOPGA020001417">
    <property type="protein sequence ID" value="KAL0488229.1"/>
    <property type="molecule type" value="Genomic_DNA"/>
</dbReference>
<proteinExistence type="predicted"/>
<dbReference type="PROSITE" id="PS51840">
    <property type="entry name" value="C2_NT"/>
    <property type="match status" value="1"/>
</dbReference>
<feature type="domain" description="C2 NT-type" evidence="1">
    <location>
        <begin position="14"/>
        <end position="176"/>
    </location>
</feature>
<dbReference type="InterPro" id="IPR019448">
    <property type="entry name" value="NT-C2"/>
</dbReference>
<dbReference type="AlphaFoldDB" id="A0AAW2ZFT4"/>
<gene>
    <name evidence="2" type="ORF">AKO1_015361</name>
</gene>
<protein>
    <recommendedName>
        <fullName evidence="1">C2 NT-type domain-containing protein</fullName>
    </recommendedName>
</protein>
<reference evidence="2 3" key="1">
    <citation type="submission" date="2024-03" db="EMBL/GenBank/DDBJ databases">
        <title>The Acrasis kona genome and developmental transcriptomes reveal deep origins of eukaryotic multicellular pathways.</title>
        <authorList>
            <person name="Sheikh S."/>
            <person name="Fu C.-J."/>
            <person name="Brown M.W."/>
            <person name="Baldauf S.L."/>
        </authorList>
    </citation>
    <scope>NUCLEOTIDE SEQUENCE [LARGE SCALE GENOMIC DNA]</scope>
    <source>
        <strain evidence="2 3">ATCC MYA-3509</strain>
    </source>
</reference>
<dbReference type="PANTHER" id="PTHR21456:SF1">
    <property type="entry name" value="C2 NT-TYPE DOMAIN-CONTAINING PROTEIN"/>
    <property type="match status" value="1"/>
</dbReference>
<dbReference type="Proteomes" id="UP001431209">
    <property type="component" value="Unassembled WGS sequence"/>
</dbReference>
<evidence type="ECO:0000313" key="3">
    <source>
        <dbReference type="Proteomes" id="UP001431209"/>
    </source>
</evidence>
<accession>A0AAW2ZFT4</accession>
<evidence type="ECO:0000313" key="2">
    <source>
        <dbReference type="EMBL" id="KAL0488229.1"/>
    </source>
</evidence>
<sequence>MLRNFINNSIKKIQERHPARIIDFDCHITLESLEEVPIQGHSFYVTWKFRQPQFQPSLCEGGQTSMQPILKSHRVDWREPLGIMLKSKHLPSTTFSTAQPFVCLRVNNKTNTLIDCYIDFKVYYRQTPQARSSVCLGAASINLSVYALDNKRSVHSFLLKNSALNSTLKVSVLLKQMSGDRLYKCPTDVHKQRNELSEQGDSSIAEDTVQTLDIADIYTAMNGVSRRRNSNDSYTDSDSTTSVFTDACTNNSTANVTVKTPSSPDGVMLSKSKYGIYTDESDHFSVNNDEVVNSIINIYKETNDNEQISTLEQNDTLTMRGPGRSASFDDYVEGDHSGLIDSIIRRNFTKDEESEDEYGSFKMSTLNSVS</sequence>